<dbReference type="AlphaFoldDB" id="A0A329TM46"/>
<gene>
    <name evidence="4" type="ORF">C4N25_05550</name>
</gene>
<feature type="domain" description="Sensor histidine kinase NatK-like C-terminal" evidence="3">
    <location>
        <begin position="330"/>
        <end position="424"/>
    </location>
</feature>
<evidence type="ECO:0000256" key="2">
    <source>
        <dbReference type="SAM" id="Phobius"/>
    </source>
</evidence>
<feature type="transmembrane region" description="Helical" evidence="2">
    <location>
        <begin position="167"/>
        <end position="186"/>
    </location>
</feature>
<evidence type="ECO:0000313" key="5">
    <source>
        <dbReference type="Proteomes" id="UP000251634"/>
    </source>
</evidence>
<organism evidence="4 5">
    <name type="scientific">Faecalibacterium prausnitzii</name>
    <dbReference type="NCBI Taxonomy" id="853"/>
    <lineage>
        <taxon>Bacteria</taxon>
        <taxon>Bacillati</taxon>
        <taxon>Bacillota</taxon>
        <taxon>Clostridia</taxon>
        <taxon>Eubacteriales</taxon>
        <taxon>Oscillospiraceae</taxon>
        <taxon>Faecalibacterium</taxon>
    </lineage>
</organism>
<name>A0A329TM46_9FIRM</name>
<evidence type="ECO:0000313" key="4">
    <source>
        <dbReference type="EMBL" id="RAW50465.1"/>
    </source>
</evidence>
<feature type="coiled-coil region" evidence="1">
    <location>
        <begin position="220"/>
        <end position="254"/>
    </location>
</feature>
<keyword evidence="2" id="KW-1133">Transmembrane helix</keyword>
<feature type="transmembrane region" description="Helical" evidence="2">
    <location>
        <begin position="133"/>
        <end position="155"/>
    </location>
</feature>
<evidence type="ECO:0000259" key="3">
    <source>
        <dbReference type="Pfam" id="PF14501"/>
    </source>
</evidence>
<comment type="caution">
    <text evidence="4">The sequence shown here is derived from an EMBL/GenBank/DDBJ whole genome shotgun (WGS) entry which is preliminary data.</text>
</comment>
<keyword evidence="1" id="KW-0175">Coiled coil</keyword>
<dbReference type="RefSeq" id="WP_112115290.1">
    <property type="nucleotide sequence ID" value="NZ_PRKZ01000003.1"/>
</dbReference>
<dbReference type="Pfam" id="PF14501">
    <property type="entry name" value="HATPase_c_5"/>
    <property type="match status" value="1"/>
</dbReference>
<feature type="transmembrane region" description="Helical" evidence="2">
    <location>
        <begin position="62"/>
        <end position="85"/>
    </location>
</feature>
<evidence type="ECO:0000256" key="1">
    <source>
        <dbReference type="SAM" id="Coils"/>
    </source>
</evidence>
<dbReference type="InterPro" id="IPR032834">
    <property type="entry name" value="NatK-like_C"/>
</dbReference>
<feature type="transmembrane region" description="Helical" evidence="2">
    <location>
        <begin position="92"/>
        <end position="113"/>
    </location>
</feature>
<sequence length="429" mass="48194">MIVVGRHVFFRAVLRWGAALAFCYPLKHRERFWLRAVELLLSLMALTWLLDPMAQSNSLVQLQISLLGMYIGFFLLLGAMIYACVEIDKKSALYCAVWSLLTAQTAYEGWNLFELLCAVKSHPLNMNSVPVKLLQVLTGVVFYGVICGTLARKIPDKGVYHIGPRQLASAFFMGIMFMLQAALLSSAQALDWPMSVVGTTLIGQLYFLTLLYLQTELFKKSDLQKEMETLNLLYERQRQQYQVARQNVNIINKRCHELRVQIAALRKLAPDAVPRETLEEAENAARLYDAGANSGNEVLDVVLTEKTLLCQSRRVQLNAVANGSCLQGFEPGDLYALFANALDYAIEGAVRTPDPARRNIDLLVCVRQSFIVINVISPAREPEAAATRTEAYELKVLRRIVQKYSGTLTTETQNGFFAIKIIFPLKQGE</sequence>
<reference evidence="4 5" key="1">
    <citation type="submission" date="2018-02" db="EMBL/GenBank/DDBJ databases">
        <title>Complete genome sequencing of Faecalibacterium prausnitzii strains isolated from the human gut.</title>
        <authorList>
            <person name="Fitzgerald B.C."/>
            <person name="Shkoporov A.N."/>
            <person name="Ross P.R."/>
            <person name="Hill C."/>
        </authorList>
    </citation>
    <scope>NUCLEOTIDE SEQUENCE [LARGE SCALE GENOMIC DNA]</scope>
    <source>
        <strain evidence="4 5">APC942/8-14-2</strain>
    </source>
</reference>
<keyword evidence="2" id="KW-0472">Membrane</keyword>
<accession>A0A329TM46</accession>
<protein>
    <recommendedName>
        <fullName evidence="3">Sensor histidine kinase NatK-like C-terminal domain-containing protein</fullName>
    </recommendedName>
</protein>
<proteinExistence type="predicted"/>
<dbReference type="Proteomes" id="UP000251634">
    <property type="component" value="Unassembled WGS sequence"/>
</dbReference>
<dbReference type="EMBL" id="PRKZ01000003">
    <property type="protein sequence ID" value="RAW50465.1"/>
    <property type="molecule type" value="Genomic_DNA"/>
</dbReference>
<feature type="transmembrane region" description="Helical" evidence="2">
    <location>
        <begin position="32"/>
        <end position="50"/>
    </location>
</feature>
<feature type="transmembrane region" description="Helical" evidence="2">
    <location>
        <begin position="192"/>
        <end position="213"/>
    </location>
</feature>
<keyword evidence="2" id="KW-0812">Transmembrane</keyword>